<dbReference type="GO" id="GO:0006094">
    <property type="term" value="P:gluconeogenesis"/>
    <property type="evidence" value="ECO:0007669"/>
    <property type="project" value="UniProtKB-UniRule"/>
</dbReference>
<evidence type="ECO:0000256" key="6">
    <source>
        <dbReference type="ARBA" id="ARBA00029321"/>
    </source>
</evidence>
<dbReference type="RefSeq" id="WP_186406943.1">
    <property type="nucleotide sequence ID" value="NZ_FLQX01000105.1"/>
</dbReference>
<comment type="catalytic activity">
    <reaction evidence="6 7 8">
        <text>alpha-D-glucose 6-phosphate = beta-D-fructose 6-phosphate</text>
        <dbReference type="Rhea" id="RHEA:11816"/>
        <dbReference type="ChEBI" id="CHEBI:57634"/>
        <dbReference type="ChEBI" id="CHEBI:58225"/>
        <dbReference type="EC" id="5.3.1.9"/>
    </reaction>
</comment>
<dbReference type="NCBIfam" id="NF001211">
    <property type="entry name" value="PRK00179.1"/>
    <property type="match status" value="1"/>
</dbReference>
<comment type="subcellular location">
    <subcellularLocation>
        <location evidence="7">Cytoplasm</location>
    </subcellularLocation>
</comment>
<proteinExistence type="inferred from homology"/>
<evidence type="ECO:0000256" key="1">
    <source>
        <dbReference type="ARBA" id="ARBA00004926"/>
    </source>
</evidence>
<evidence type="ECO:0000256" key="2">
    <source>
        <dbReference type="ARBA" id="ARBA00006604"/>
    </source>
</evidence>
<dbReference type="PROSITE" id="PS51463">
    <property type="entry name" value="P_GLUCOSE_ISOMERASE_3"/>
    <property type="match status" value="1"/>
</dbReference>
<comment type="similarity">
    <text evidence="2 7 8">Belongs to the GPI family.</text>
</comment>
<dbReference type="GO" id="GO:0048029">
    <property type="term" value="F:monosaccharide binding"/>
    <property type="evidence" value="ECO:0007669"/>
    <property type="project" value="TreeGrafter"/>
</dbReference>
<keyword evidence="3 7" id="KW-0312">Gluconeogenesis</keyword>
<dbReference type="PANTHER" id="PTHR11469">
    <property type="entry name" value="GLUCOSE-6-PHOSPHATE ISOMERASE"/>
    <property type="match status" value="1"/>
</dbReference>
<dbReference type="GO" id="GO:0051156">
    <property type="term" value="P:glucose 6-phosphate metabolic process"/>
    <property type="evidence" value="ECO:0007669"/>
    <property type="project" value="TreeGrafter"/>
</dbReference>
<dbReference type="STRING" id="1860102.ACCAA_30025"/>
<dbReference type="AlphaFoldDB" id="A0A1A8XN50"/>
<dbReference type="GO" id="GO:0006096">
    <property type="term" value="P:glycolytic process"/>
    <property type="evidence" value="ECO:0007669"/>
    <property type="project" value="UniProtKB-UniRule"/>
</dbReference>
<evidence type="ECO:0000256" key="8">
    <source>
        <dbReference type="RuleBase" id="RU000612"/>
    </source>
</evidence>
<reference evidence="9 10" key="1">
    <citation type="submission" date="2016-06" db="EMBL/GenBank/DDBJ databases">
        <authorList>
            <person name="Kjaerup R.B."/>
            <person name="Dalgaard T.S."/>
            <person name="Juul-Madsen H.R."/>
        </authorList>
    </citation>
    <scope>NUCLEOTIDE SEQUENCE [LARGE SCALE GENOMIC DNA]</scope>
    <source>
        <strain evidence="9">3</strain>
    </source>
</reference>
<comment type="pathway">
    <text evidence="7">Carbohydrate biosynthesis; gluconeogenesis.</text>
</comment>
<keyword evidence="7" id="KW-0963">Cytoplasm</keyword>
<evidence type="ECO:0000256" key="4">
    <source>
        <dbReference type="ARBA" id="ARBA00023152"/>
    </source>
</evidence>
<dbReference type="InterPro" id="IPR035482">
    <property type="entry name" value="SIS_PGI_2"/>
</dbReference>
<dbReference type="InterPro" id="IPR001672">
    <property type="entry name" value="G6P_Isomerase"/>
</dbReference>
<dbReference type="GO" id="GO:0004347">
    <property type="term" value="F:glucose-6-phosphate isomerase activity"/>
    <property type="evidence" value="ECO:0007669"/>
    <property type="project" value="UniProtKB-UniRule"/>
</dbReference>
<dbReference type="SUPFAM" id="SSF53697">
    <property type="entry name" value="SIS domain"/>
    <property type="match status" value="1"/>
</dbReference>
<evidence type="ECO:0000313" key="9">
    <source>
        <dbReference type="EMBL" id="SBT06071.1"/>
    </source>
</evidence>
<dbReference type="EMBL" id="FLQX01000105">
    <property type="protein sequence ID" value="SBT06071.1"/>
    <property type="molecule type" value="Genomic_DNA"/>
</dbReference>
<evidence type="ECO:0000256" key="7">
    <source>
        <dbReference type="HAMAP-Rule" id="MF_00473"/>
    </source>
</evidence>
<comment type="pathway">
    <text evidence="1 7 8">Carbohydrate degradation; glycolysis; D-glyceraldehyde 3-phosphate and glycerone phosphate from D-glucose: step 2/4.</text>
</comment>
<dbReference type="PROSITE" id="PS00174">
    <property type="entry name" value="P_GLUCOSE_ISOMERASE_2"/>
    <property type="match status" value="1"/>
</dbReference>
<dbReference type="EC" id="5.3.1.9" evidence="7"/>
<dbReference type="GO" id="GO:0005829">
    <property type="term" value="C:cytosol"/>
    <property type="evidence" value="ECO:0007669"/>
    <property type="project" value="TreeGrafter"/>
</dbReference>
<dbReference type="PRINTS" id="PR00662">
    <property type="entry name" value="G6PISOMERASE"/>
</dbReference>
<feature type="active site" evidence="7">
    <location>
        <position position="510"/>
    </location>
</feature>
<dbReference type="CDD" id="cd05016">
    <property type="entry name" value="SIS_PGI_2"/>
    <property type="match status" value="1"/>
</dbReference>
<dbReference type="Gene3D" id="1.10.1390.10">
    <property type="match status" value="1"/>
</dbReference>
<evidence type="ECO:0000256" key="5">
    <source>
        <dbReference type="ARBA" id="ARBA00023235"/>
    </source>
</evidence>
<keyword evidence="5 7" id="KW-0413">Isomerase</keyword>
<dbReference type="Proteomes" id="UP000199169">
    <property type="component" value="Unassembled WGS sequence"/>
</dbReference>
<keyword evidence="4 7" id="KW-0324">Glycolysis</keyword>
<protein>
    <recommendedName>
        <fullName evidence="7">Glucose-6-phosphate isomerase</fullName>
        <shortName evidence="7">GPI</shortName>
        <ecNumber evidence="7">5.3.1.9</ecNumber>
    </recommendedName>
    <alternativeName>
        <fullName evidence="7">Phosphoglucose isomerase</fullName>
        <shortName evidence="7">PGI</shortName>
    </alternativeName>
    <alternativeName>
        <fullName evidence="7">Phosphohexose isomerase</fullName>
        <shortName evidence="7">PHI</shortName>
    </alternativeName>
</protein>
<dbReference type="InterPro" id="IPR035476">
    <property type="entry name" value="SIS_PGI_1"/>
</dbReference>
<dbReference type="Pfam" id="PF00342">
    <property type="entry name" value="PGI"/>
    <property type="match status" value="1"/>
</dbReference>
<gene>
    <name evidence="7 9" type="primary">pgi</name>
    <name evidence="9" type="ORF">ACCAA_30025</name>
</gene>
<dbReference type="CDD" id="cd05015">
    <property type="entry name" value="SIS_PGI_1"/>
    <property type="match status" value="1"/>
</dbReference>
<organism evidence="9 10">
    <name type="scientific">Candidatus Accumulibacter aalborgensis</name>
    <dbReference type="NCBI Taxonomy" id="1860102"/>
    <lineage>
        <taxon>Bacteria</taxon>
        <taxon>Pseudomonadati</taxon>
        <taxon>Pseudomonadota</taxon>
        <taxon>Betaproteobacteria</taxon>
        <taxon>Candidatus Accumulibacter</taxon>
    </lineage>
</organism>
<comment type="function">
    <text evidence="7">Catalyzes the reversible isomerization of glucose-6-phosphate to fructose-6-phosphate.</text>
</comment>
<dbReference type="InterPro" id="IPR018189">
    <property type="entry name" value="Phosphoglucose_isomerase_CS"/>
</dbReference>
<dbReference type="InterPro" id="IPR046348">
    <property type="entry name" value="SIS_dom_sf"/>
</dbReference>
<dbReference type="UniPathway" id="UPA00109">
    <property type="reaction ID" value="UER00181"/>
</dbReference>
<keyword evidence="10" id="KW-1185">Reference proteome</keyword>
<feature type="active site" description="Proton donor" evidence="7">
    <location>
        <position position="351"/>
    </location>
</feature>
<dbReference type="PROSITE" id="PS00765">
    <property type="entry name" value="P_GLUCOSE_ISOMERASE_1"/>
    <property type="match status" value="1"/>
</dbReference>
<dbReference type="GO" id="GO:0097367">
    <property type="term" value="F:carbohydrate derivative binding"/>
    <property type="evidence" value="ECO:0007669"/>
    <property type="project" value="InterPro"/>
</dbReference>
<dbReference type="PANTHER" id="PTHR11469:SF1">
    <property type="entry name" value="GLUCOSE-6-PHOSPHATE ISOMERASE"/>
    <property type="match status" value="1"/>
</dbReference>
<accession>A0A1A8XN50</accession>
<evidence type="ECO:0000313" key="10">
    <source>
        <dbReference type="Proteomes" id="UP000199169"/>
    </source>
</evidence>
<dbReference type="HAMAP" id="MF_00473">
    <property type="entry name" value="G6P_isomerase"/>
    <property type="match status" value="1"/>
</dbReference>
<dbReference type="Gene3D" id="3.40.50.10490">
    <property type="entry name" value="Glucose-6-phosphate isomerase like protein, domain 1"/>
    <property type="match status" value="2"/>
</dbReference>
<dbReference type="InterPro" id="IPR023096">
    <property type="entry name" value="G6P_Isomerase_C"/>
</dbReference>
<feature type="active site" evidence="7">
    <location>
        <position position="382"/>
    </location>
</feature>
<name>A0A1A8XN50_9PROT</name>
<dbReference type="UniPathway" id="UPA00138"/>
<sequence>MNITTSAAWKAIEAHRQSFSPVHLREMFARDPGRATALSLSFDGILFDFSKQRIDSTTLPLLAALAKEARLDEWTKRMFDGEKINASEDRSVLHVALRRSHGPFPGADLDVMPEVVATRQRMAAFADTLRAGQALGFTGMPIRNVVNIGIGGSDLGPKMVGYALRSISHPALGVHYVSNLDGAQLAPLLQTLDPRTTLFLVASKTFTTQETMLNAQTARDWLVANLGDAAAVASHFAALTAKPERAFEFGIREDAVFPLWDWVGGRFSLWSAVGLALMIAIGPHAFADLLAGAERMDEHFRSTPHERNLPVVMALIGIWNTNFLGATSNAVLPYNESLKYFPSFLQQLEMESNGKSVGIDGQPLACASNPIVWGELGNNGQHAFFQLLHQGGRLVPCDFIAAVRSDYPLPGHQEALLANCFAQSAALAFGKTGEEARSELSRTSMPLAALEELLPHKVFPGNQPSSTLLLSRLDAQTIGALVALYEHKVFVQGVIWGLNSFDQWGVELGKAVASSILPAIAQPALAEKLDVSTQQLLAFSRQHLA</sequence>
<evidence type="ECO:0000256" key="3">
    <source>
        <dbReference type="ARBA" id="ARBA00022432"/>
    </source>
</evidence>